<comment type="subcellular location">
    <subcellularLocation>
        <location evidence="1">Cytoplasm</location>
    </subcellularLocation>
</comment>
<keyword evidence="2" id="KW-0963">Cytoplasm</keyword>
<dbReference type="InterPro" id="IPR035892">
    <property type="entry name" value="C2_domain_sf"/>
</dbReference>
<dbReference type="GO" id="GO:0031267">
    <property type="term" value="F:small GTPase binding"/>
    <property type="evidence" value="ECO:0007669"/>
    <property type="project" value="TreeGrafter"/>
</dbReference>
<dbReference type="InterPro" id="IPR026791">
    <property type="entry name" value="DOCK"/>
</dbReference>
<evidence type="ECO:0000256" key="3">
    <source>
        <dbReference type="PROSITE-ProRule" id="PRU00983"/>
    </source>
</evidence>
<dbReference type="Pfam" id="PF16172">
    <property type="entry name" value="DOCK_N"/>
    <property type="match status" value="1"/>
</dbReference>
<dbReference type="STRING" id="75743.A0A401NTB9"/>
<sequence length="639" mass="73528">MHICPQVEGFVAENDFLHSLLNRVISTKTGDEKGQGLWVTMKMLVGDVPQIRKDYPHLVDRTTVVARKLGFPEIIMPGDVRNDIYISIQYGDFDKYNKTTQKNVEVIMCVCNEDGKIIPNAICLGAGDKLVSEYRSVIYYQVKQPRWIETIKVAIPMEEMQRIHLRFMFRHRSSQESKDKSEKNFAMAFVRLMKDDGTTLQDGAHELLVYKGDSKKMEEANIYAKLPSTRQADFKGSTLSRSNTTLGGGLASSSRDSFTIATLVCSTKLTQNVGLLGLLKWRTKPELLQENLVKLKIVDGEEVVKFLQDTLDALFNIMMEHSKTEKYDILVFDALIYIIGLIADRKFQHFNAVLEAYIKQHFSATLAYKKLMTVLKNYLDICCEGRQCEPILRTLKALEYIFKFIVRSRSLFAQLYEEKEQAEFEESLKKLFESINNLMKSQQATTILLQVASLKYLPSVLHDVVMVFDVKLLSQLLLEFYTSIPPNKLQKQKIQSMTEIVRSELFKKKECRDILLPMMIEELKGQLQQKDEHHQNQDLKYCIELLNSILEVLSKPNVGSTHNHLQQIIAKLFRIVNRTVITMGREHSLIVSNLCREETTFLLGSVSFVQTRGELSFIRYLRWTSVQRASKLSVKHMGE</sequence>
<proteinExistence type="inferred from homology"/>
<dbReference type="PANTHER" id="PTHR45653">
    <property type="entry name" value="DEDICATOR OF CYTOKINESIS"/>
    <property type="match status" value="1"/>
</dbReference>
<accession>A0A401NTB9</accession>
<evidence type="ECO:0000256" key="1">
    <source>
        <dbReference type="ARBA" id="ARBA00004496"/>
    </source>
</evidence>
<protein>
    <recommendedName>
        <fullName evidence="4">C2 DOCK-type domain-containing protein</fullName>
    </recommendedName>
</protein>
<evidence type="ECO:0000313" key="5">
    <source>
        <dbReference type="EMBL" id="GCB64097.1"/>
    </source>
</evidence>
<dbReference type="InterPro" id="IPR027007">
    <property type="entry name" value="C2_DOCK-type_domain"/>
</dbReference>
<name>A0A401NTB9_SCYTO</name>
<comment type="similarity">
    <text evidence="3">Belongs to the DOCK family.</text>
</comment>
<dbReference type="GO" id="GO:0005886">
    <property type="term" value="C:plasma membrane"/>
    <property type="evidence" value="ECO:0007669"/>
    <property type="project" value="TreeGrafter"/>
</dbReference>
<dbReference type="GO" id="GO:0005085">
    <property type="term" value="F:guanyl-nucleotide exchange factor activity"/>
    <property type="evidence" value="ECO:0007669"/>
    <property type="project" value="InterPro"/>
</dbReference>
<dbReference type="Proteomes" id="UP000288216">
    <property type="component" value="Unassembled WGS sequence"/>
</dbReference>
<dbReference type="GO" id="GO:0007520">
    <property type="term" value="P:myoblast fusion"/>
    <property type="evidence" value="ECO:0007669"/>
    <property type="project" value="TreeGrafter"/>
</dbReference>
<feature type="domain" description="C2 DOCK-type" evidence="4">
    <location>
        <begin position="81"/>
        <end position="265"/>
    </location>
</feature>
<gene>
    <name evidence="5" type="ORF">scyTo_0000239</name>
</gene>
<dbReference type="AlphaFoldDB" id="A0A401NTB9"/>
<dbReference type="OrthoDB" id="18896at2759"/>
<dbReference type="GO" id="GO:0007264">
    <property type="term" value="P:small GTPase-mediated signal transduction"/>
    <property type="evidence" value="ECO:0007669"/>
    <property type="project" value="InterPro"/>
</dbReference>
<dbReference type="PANTHER" id="PTHR45653:SF6">
    <property type="entry name" value="DEDICATOR OF CYTOKINESIS PROTEIN 2"/>
    <property type="match status" value="1"/>
</dbReference>
<dbReference type="InterPro" id="IPR032376">
    <property type="entry name" value="DOCK_N"/>
</dbReference>
<dbReference type="Pfam" id="PF23554">
    <property type="entry name" value="TPR_DOCK"/>
    <property type="match status" value="1"/>
</dbReference>
<dbReference type="FunFam" id="2.60.40.150:FF:000044">
    <property type="entry name" value="dedicator of cytokinesis protein 1"/>
    <property type="match status" value="1"/>
</dbReference>
<evidence type="ECO:0000256" key="2">
    <source>
        <dbReference type="ARBA" id="ARBA00022490"/>
    </source>
</evidence>
<comment type="caution">
    <text evidence="5">The sequence shown here is derived from an EMBL/GenBank/DDBJ whole genome shotgun (WGS) entry which is preliminary data.</text>
</comment>
<dbReference type="Gene3D" id="2.60.40.150">
    <property type="entry name" value="C2 domain"/>
    <property type="match status" value="1"/>
</dbReference>
<evidence type="ECO:0000259" key="4">
    <source>
        <dbReference type="PROSITE" id="PS51650"/>
    </source>
</evidence>
<dbReference type="EMBL" id="BFAA01000042">
    <property type="protein sequence ID" value="GCB64097.1"/>
    <property type="molecule type" value="Genomic_DNA"/>
</dbReference>
<dbReference type="OMA" id="MQCEQVG"/>
<dbReference type="InterPro" id="IPR056372">
    <property type="entry name" value="TPR_DOCK"/>
</dbReference>
<dbReference type="GO" id="GO:0005737">
    <property type="term" value="C:cytoplasm"/>
    <property type="evidence" value="ECO:0007669"/>
    <property type="project" value="UniProtKB-SubCell"/>
</dbReference>
<reference evidence="5 6" key="1">
    <citation type="journal article" date="2018" name="Nat. Ecol. Evol.">
        <title>Shark genomes provide insights into elasmobranch evolution and the origin of vertebrates.</title>
        <authorList>
            <person name="Hara Y"/>
            <person name="Yamaguchi K"/>
            <person name="Onimaru K"/>
            <person name="Kadota M"/>
            <person name="Koyanagi M"/>
            <person name="Keeley SD"/>
            <person name="Tatsumi K"/>
            <person name="Tanaka K"/>
            <person name="Motone F"/>
            <person name="Kageyama Y"/>
            <person name="Nozu R"/>
            <person name="Adachi N"/>
            <person name="Nishimura O"/>
            <person name="Nakagawa R"/>
            <person name="Tanegashima C"/>
            <person name="Kiyatake I"/>
            <person name="Matsumoto R"/>
            <person name="Murakumo K"/>
            <person name="Nishida K"/>
            <person name="Terakita A"/>
            <person name="Kuratani S"/>
            <person name="Sato K"/>
            <person name="Hyodo S Kuraku.S."/>
        </authorList>
    </citation>
    <scope>NUCLEOTIDE SEQUENCE [LARGE SCALE GENOMIC DNA]</scope>
</reference>
<dbReference type="PROSITE" id="PS51650">
    <property type="entry name" value="C2_DOCK"/>
    <property type="match status" value="1"/>
</dbReference>
<organism evidence="5 6">
    <name type="scientific">Scyliorhinus torazame</name>
    <name type="common">Cloudy catshark</name>
    <name type="synonym">Catulus torazame</name>
    <dbReference type="NCBI Taxonomy" id="75743"/>
    <lineage>
        <taxon>Eukaryota</taxon>
        <taxon>Metazoa</taxon>
        <taxon>Chordata</taxon>
        <taxon>Craniata</taxon>
        <taxon>Vertebrata</taxon>
        <taxon>Chondrichthyes</taxon>
        <taxon>Elasmobranchii</taxon>
        <taxon>Galeomorphii</taxon>
        <taxon>Galeoidea</taxon>
        <taxon>Carcharhiniformes</taxon>
        <taxon>Scyliorhinidae</taxon>
        <taxon>Scyliorhinus</taxon>
    </lineage>
</organism>
<dbReference type="Pfam" id="PF14429">
    <property type="entry name" value="DOCK-C2"/>
    <property type="match status" value="1"/>
</dbReference>
<dbReference type="GO" id="GO:0016477">
    <property type="term" value="P:cell migration"/>
    <property type="evidence" value="ECO:0007669"/>
    <property type="project" value="TreeGrafter"/>
</dbReference>
<evidence type="ECO:0000313" key="6">
    <source>
        <dbReference type="Proteomes" id="UP000288216"/>
    </source>
</evidence>
<keyword evidence="6" id="KW-1185">Reference proteome</keyword>